<dbReference type="AlphaFoldDB" id="A0A6I6JWA5"/>
<keyword evidence="5" id="KW-1185">Reference proteome</keyword>
<dbReference type="Gene3D" id="3.40.50.360">
    <property type="match status" value="1"/>
</dbReference>
<dbReference type="InterPro" id="IPR005025">
    <property type="entry name" value="FMN_Rdtase-like_dom"/>
</dbReference>
<sequence>MSAVATPSRAQASADRKSKKVLIISATPREEGNSDILCDEFMRGARKAGHAVEKIRLSEKDINFCTGCCSCISDPGACVQDDDMAEILEKALAADVMVLASPVYFLTFNARMKNFIDRFCPIYTMIRDLDVYFIASAAGGQRSVDSVVHGFRVFTGCLYGAREKGVVAATGVWDEGGIRGSRVLHDAYQMGFDA</sequence>
<name>A0A6I6JWA5_9BACT</name>
<dbReference type="Proteomes" id="UP000428328">
    <property type="component" value="Chromosome"/>
</dbReference>
<dbReference type="PANTHER" id="PTHR43278:SF4">
    <property type="entry name" value="NAD(P)H-DEPENDENT FMN-CONTAINING OXIDOREDUCTASE YWQN-RELATED"/>
    <property type="match status" value="1"/>
</dbReference>
<accession>A0A6I6JWA5</accession>
<dbReference type="Pfam" id="PF03358">
    <property type="entry name" value="FMN_red"/>
    <property type="match status" value="1"/>
</dbReference>
<feature type="domain" description="NADPH-dependent FMN reductase-like" evidence="3">
    <location>
        <begin position="20"/>
        <end position="152"/>
    </location>
</feature>
<gene>
    <name evidence="4" type="ORF">GM415_09065</name>
</gene>
<evidence type="ECO:0000256" key="1">
    <source>
        <dbReference type="ARBA" id="ARBA00022630"/>
    </source>
</evidence>
<protein>
    <submittedName>
        <fullName evidence="4">Flavodoxin family protein</fullName>
    </submittedName>
</protein>
<keyword evidence="2" id="KW-0288">FMN</keyword>
<dbReference type="EMBL" id="CP046400">
    <property type="protein sequence ID" value="QGY42024.1"/>
    <property type="molecule type" value="Genomic_DNA"/>
</dbReference>
<dbReference type="InterPro" id="IPR029039">
    <property type="entry name" value="Flavoprotein-like_sf"/>
</dbReference>
<evidence type="ECO:0000259" key="3">
    <source>
        <dbReference type="Pfam" id="PF03358"/>
    </source>
</evidence>
<organism evidence="4 5">
    <name type="scientific">Pseudodesulfovibrio cashew</name>
    <dbReference type="NCBI Taxonomy" id="2678688"/>
    <lineage>
        <taxon>Bacteria</taxon>
        <taxon>Pseudomonadati</taxon>
        <taxon>Thermodesulfobacteriota</taxon>
        <taxon>Desulfovibrionia</taxon>
        <taxon>Desulfovibrionales</taxon>
        <taxon>Desulfovibrionaceae</taxon>
    </lineage>
</organism>
<dbReference type="GO" id="GO:0016491">
    <property type="term" value="F:oxidoreductase activity"/>
    <property type="evidence" value="ECO:0007669"/>
    <property type="project" value="InterPro"/>
</dbReference>
<evidence type="ECO:0000313" key="4">
    <source>
        <dbReference type="EMBL" id="QGY42024.1"/>
    </source>
</evidence>
<evidence type="ECO:0000256" key="2">
    <source>
        <dbReference type="ARBA" id="ARBA00022643"/>
    </source>
</evidence>
<dbReference type="PANTHER" id="PTHR43278">
    <property type="entry name" value="NAD(P)H-DEPENDENT FMN-CONTAINING OXIDOREDUCTASE YWQN-RELATED"/>
    <property type="match status" value="1"/>
</dbReference>
<evidence type="ECO:0000313" key="5">
    <source>
        <dbReference type="Proteomes" id="UP000428328"/>
    </source>
</evidence>
<proteinExistence type="predicted"/>
<keyword evidence="1" id="KW-0285">Flavoprotein</keyword>
<dbReference type="KEGG" id="psel:GM415_09065"/>
<dbReference type="SUPFAM" id="SSF52218">
    <property type="entry name" value="Flavoproteins"/>
    <property type="match status" value="1"/>
</dbReference>
<dbReference type="InterPro" id="IPR051796">
    <property type="entry name" value="ISF_SsuE-like"/>
</dbReference>
<reference evidence="4 5" key="1">
    <citation type="submission" date="2019-11" db="EMBL/GenBank/DDBJ databases">
        <authorList>
            <person name="Zheng R.K."/>
            <person name="Sun C.M."/>
        </authorList>
    </citation>
    <scope>NUCLEOTIDE SEQUENCE [LARGE SCALE GENOMIC DNA]</scope>
    <source>
        <strain evidence="4 5">SRB007</strain>
    </source>
</reference>